<gene>
    <name evidence="1" type="ORF">KIP89_03065</name>
</gene>
<dbReference type="EMBL" id="JAHCQH010000012">
    <property type="protein sequence ID" value="MBS9476082.1"/>
    <property type="molecule type" value="Genomic_DNA"/>
</dbReference>
<comment type="caution">
    <text evidence="1">The sequence shown here is derived from an EMBL/GenBank/DDBJ whole genome shotgun (WGS) entry which is preliminary data.</text>
</comment>
<keyword evidence="2" id="KW-1185">Reference proteome</keyword>
<evidence type="ECO:0000313" key="2">
    <source>
        <dbReference type="Proteomes" id="UP001166585"/>
    </source>
</evidence>
<dbReference type="Proteomes" id="UP001166585">
    <property type="component" value="Unassembled WGS sequence"/>
</dbReference>
<sequence>MGNEVRALGQLVELRAMVDRRVMIMMIRALLVDASQEKLDVVASFIDLLRSQFESVVETSSDERTKTQARVALMHFEEWAMGLEQMLHEIRR</sequence>
<dbReference type="RefSeq" id="WP_213753929.1">
    <property type="nucleotide sequence ID" value="NZ_JAHCQH010000012.1"/>
</dbReference>
<evidence type="ECO:0000313" key="1">
    <source>
        <dbReference type="EMBL" id="MBS9476082.1"/>
    </source>
</evidence>
<accession>A0ABS5R6T3</accession>
<protein>
    <submittedName>
        <fullName evidence="1">Uncharacterized protein</fullName>
    </submittedName>
</protein>
<proteinExistence type="predicted"/>
<organism evidence="1 2">
    <name type="scientific">Ancylobacter radicis</name>
    <dbReference type="NCBI Taxonomy" id="2836179"/>
    <lineage>
        <taxon>Bacteria</taxon>
        <taxon>Pseudomonadati</taxon>
        <taxon>Pseudomonadota</taxon>
        <taxon>Alphaproteobacteria</taxon>
        <taxon>Hyphomicrobiales</taxon>
        <taxon>Xanthobacteraceae</taxon>
        <taxon>Ancylobacter</taxon>
    </lineage>
</organism>
<name>A0ABS5R6T3_9HYPH</name>
<reference evidence="1" key="1">
    <citation type="submission" date="2021-05" db="EMBL/GenBank/DDBJ databases">
        <authorList>
            <person name="Sun Q."/>
            <person name="Inoue M."/>
        </authorList>
    </citation>
    <scope>NUCLEOTIDE SEQUENCE</scope>
    <source>
        <strain evidence="1">VKM B-3255</strain>
    </source>
</reference>